<dbReference type="HOGENOM" id="CLU_2101701_0_0_1"/>
<dbReference type="RefSeq" id="XP_002895609.1">
    <property type="nucleotide sequence ID" value="XM_002895563.1"/>
</dbReference>
<feature type="compositionally biased region" description="Low complexity" evidence="1">
    <location>
        <begin position="93"/>
        <end position="108"/>
    </location>
</feature>
<evidence type="ECO:0000313" key="3">
    <source>
        <dbReference type="Proteomes" id="UP000006643"/>
    </source>
</evidence>
<evidence type="ECO:0000256" key="1">
    <source>
        <dbReference type="SAM" id="MobiDB-lite"/>
    </source>
</evidence>
<dbReference type="Proteomes" id="UP000006643">
    <property type="component" value="Unassembled WGS sequence"/>
</dbReference>
<dbReference type="KEGG" id="pif:PITG_20521"/>
<dbReference type="EMBL" id="DS028276">
    <property type="protein sequence ID" value="EEY55493.1"/>
    <property type="molecule type" value="Genomic_DNA"/>
</dbReference>
<feature type="compositionally biased region" description="Polar residues" evidence="1">
    <location>
        <begin position="21"/>
        <end position="31"/>
    </location>
</feature>
<keyword evidence="3" id="KW-1185">Reference proteome</keyword>
<dbReference type="InParanoid" id="D0P265"/>
<gene>
    <name evidence="2" type="ORF">PITG_20521</name>
</gene>
<protein>
    <submittedName>
        <fullName evidence="2">Uncharacterized protein</fullName>
    </submittedName>
</protein>
<proteinExistence type="predicted"/>
<name>D0P265_PHYIT</name>
<organism evidence="2 3">
    <name type="scientific">Phytophthora infestans (strain T30-4)</name>
    <name type="common">Potato late blight agent</name>
    <dbReference type="NCBI Taxonomy" id="403677"/>
    <lineage>
        <taxon>Eukaryota</taxon>
        <taxon>Sar</taxon>
        <taxon>Stramenopiles</taxon>
        <taxon>Oomycota</taxon>
        <taxon>Peronosporomycetes</taxon>
        <taxon>Peronosporales</taxon>
        <taxon>Peronosporaceae</taxon>
        <taxon>Phytophthora</taxon>
    </lineage>
</organism>
<feature type="region of interest" description="Disordered" evidence="1">
    <location>
        <begin position="1"/>
        <end position="33"/>
    </location>
</feature>
<dbReference type="GeneID" id="9480258"/>
<sequence length="116" mass="12725">MSFFETSKQPYILRQRKPPGQTAQMGSSIGTGSLFALHDEPRRVSTSVAFAKTPRRKVAVAIPALPSLSHTLPSLHQAPSETRQADFTPIAPSTPRSSQSRNRSPRFSAALKKLIR</sequence>
<feature type="region of interest" description="Disordered" evidence="1">
    <location>
        <begin position="70"/>
        <end position="116"/>
    </location>
</feature>
<reference evidence="3" key="1">
    <citation type="journal article" date="2009" name="Nature">
        <title>Genome sequence and analysis of the Irish potato famine pathogen Phytophthora infestans.</title>
        <authorList>
            <consortium name="The Broad Institute Genome Sequencing Platform"/>
            <person name="Haas B.J."/>
            <person name="Kamoun S."/>
            <person name="Zody M.C."/>
            <person name="Jiang R.H."/>
            <person name="Handsaker R.E."/>
            <person name="Cano L.M."/>
            <person name="Grabherr M."/>
            <person name="Kodira C.D."/>
            <person name="Raffaele S."/>
            <person name="Torto-Alalibo T."/>
            <person name="Bozkurt T.O."/>
            <person name="Ah-Fong A.M."/>
            <person name="Alvarado L."/>
            <person name="Anderson V.L."/>
            <person name="Armstrong M.R."/>
            <person name="Avrova A."/>
            <person name="Baxter L."/>
            <person name="Beynon J."/>
            <person name="Boevink P.C."/>
            <person name="Bollmann S.R."/>
            <person name="Bos J.I."/>
            <person name="Bulone V."/>
            <person name="Cai G."/>
            <person name="Cakir C."/>
            <person name="Carrington J.C."/>
            <person name="Chawner M."/>
            <person name="Conti L."/>
            <person name="Costanzo S."/>
            <person name="Ewan R."/>
            <person name="Fahlgren N."/>
            <person name="Fischbach M.A."/>
            <person name="Fugelstad J."/>
            <person name="Gilroy E.M."/>
            <person name="Gnerre S."/>
            <person name="Green P.J."/>
            <person name="Grenville-Briggs L.J."/>
            <person name="Griffith J."/>
            <person name="Grunwald N.J."/>
            <person name="Horn K."/>
            <person name="Horner N.R."/>
            <person name="Hu C.H."/>
            <person name="Huitema E."/>
            <person name="Jeong D.H."/>
            <person name="Jones A.M."/>
            <person name="Jones J.D."/>
            <person name="Jones R.W."/>
            <person name="Karlsson E.K."/>
            <person name="Kunjeti S.G."/>
            <person name="Lamour K."/>
            <person name="Liu Z."/>
            <person name="Ma L."/>
            <person name="Maclean D."/>
            <person name="Chibucos M.C."/>
            <person name="McDonald H."/>
            <person name="McWalters J."/>
            <person name="Meijer H.J."/>
            <person name="Morgan W."/>
            <person name="Morris P.F."/>
            <person name="Munro C.A."/>
            <person name="O'Neill K."/>
            <person name="Ospina-Giraldo M."/>
            <person name="Pinzon A."/>
            <person name="Pritchard L."/>
            <person name="Ramsahoye B."/>
            <person name="Ren Q."/>
            <person name="Restrepo S."/>
            <person name="Roy S."/>
            <person name="Sadanandom A."/>
            <person name="Savidor A."/>
            <person name="Schornack S."/>
            <person name="Schwartz D.C."/>
            <person name="Schumann U.D."/>
            <person name="Schwessinger B."/>
            <person name="Seyer L."/>
            <person name="Sharpe T."/>
            <person name="Silvar C."/>
            <person name="Song J."/>
            <person name="Studholme D.J."/>
            <person name="Sykes S."/>
            <person name="Thines M."/>
            <person name="van de Vondervoort P.J."/>
            <person name="Phuntumart V."/>
            <person name="Wawra S."/>
            <person name="Weide R."/>
            <person name="Win J."/>
            <person name="Young C."/>
            <person name="Zhou S."/>
            <person name="Fry W."/>
            <person name="Meyers B.C."/>
            <person name="van West P."/>
            <person name="Ristaino J."/>
            <person name="Govers F."/>
            <person name="Birch P.R."/>
            <person name="Whisson S.C."/>
            <person name="Judelson H.S."/>
            <person name="Nusbaum C."/>
        </authorList>
    </citation>
    <scope>NUCLEOTIDE SEQUENCE [LARGE SCALE GENOMIC DNA]</scope>
    <source>
        <strain evidence="3">T30-4</strain>
    </source>
</reference>
<dbReference type="AlphaFoldDB" id="D0P265"/>
<dbReference type="VEuPathDB" id="FungiDB:PITG_20521"/>
<evidence type="ECO:0000313" key="2">
    <source>
        <dbReference type="EMBL" id="EEY55493.1"/>
    </source>
</evidence>
<dbReference type="OrthoDB" id="125866at2759"/>
<accession>D0P265</accession>